<reference evidence="19 20" key="1">
    <citation type="journal article" date="2019" name="Sci. Rep.">
        <title>Comparative genomics of chytrid fungi reveal insights into the obligate biotrophic and pathogenic lifestyle of Synchytrium endobioticum.</title>
        <authorList>
            <person name="van de Vossenberg B.T.L.H."/>
            <person name="Warris S."/>
            <person name="Nguyen H.D.T."/>
            <person name="van Gent-Pelzer M.P.E."/>
            <person name="Joly D.L."/>
            <person name="van de Geest H.C."/>
            <person name="Bonants P.J.M."/>
            <person name="Smith D.S."/>
            <person name="Levesque C.A."/>
            <person name="van der Lee T.A.J."/>
        </authorList>
    </citation>
    <scope>NUCLEOTIDE SEQUENCE [LARGE SCALE GENOMIC DNA]</scope>
    <source>
        <strain evidence="19 20">JEL517</strain>
    </source>
</reference>
<accession>A0A507C2X1</accession>
<keyword evidence="9 13" id="KW-0457">Lysine biosynthesis</keyword>
<evidence type="ECO:0000256" key="7">
    <source>
        <dbReference type="ARBA" id="ARBA00023002"/>
    </source>
</evidence>
<evidence type="ECO:0000256" key="3">
    <source>
        <dbReference type="ARBA" id="ARBA00011245"/>
    </source>
</evidence>
<dbReference type="FunFam" id="3.40.50.720:FF:000217">
    <property type="entry name" value="Saccharopine dehydrogenase [NAD(+), L-lysine-forming]"/>
    <property type="match status" value="1"/>
</dbReference>
<dbReference type="EMBL" id="QEAO01000018">
    <property type="protein sequence ID" value="TPX33781.1"/>
    <property type="molecule type" value="Genomic_DNA"/>
</dbReference>
<evidence type="ECO:0000256" key="15">
    <source>
        <dbReference type="PIRSR" id="PIRSR018250-3"/>
    </source>
</evidence>
<dbReference type="GO" id="GO:0019878">
    <property type="term" value="P:lysine biosynthetic process via aminoadipic acid"/>
    <property type="evidence" value="ECO:0007669"/>
    <property type="project" value="UniProtKB-UniPathway"/>
</dbReference>
<dbReference type="OrthoDB" id="265306at2759"/>
<organism evidence="19 20">
    <name type="scientific">Synchytrium microbalum</name>
    <dbReference type="NCBI Taxonomy" id="1806994"/>
    <lineage>
        <taxon>Eukaryota</taxon>
        <taxon>Fungi</taxon>
        <taxon>Fungi incertae sedis</taxon>
        <taxon>Chytridiomycota</taxon>
        <taxon>Chytridiomycota incertae sedis</taxon>
        <taxon>Chytridiomycetes</taxon>
        <taxon>Synchytriales</taxon>
        <taxon>Synchytriaceae</taxon>
        <taxon>Synchytrium</taxon>
    </lineage>
</organism>
<evidence type="ECO:0000256" key="10">
    <source>
        <dbReference type="ARBA" id="ARBA00023157"/>
    </source>
</evidence>
<evidence type="ECO:0000259" key="18">
    <source>
        <dbReference type="SMART" id="SM01003"/>
    </source>
</evidence>
<evidence type="ECO:0000313" key="20">
    <source>
        <dbReference type="Proteomes" id="UP000319731"/>
    </source>
</evidence>
<feature type="binding site" evidence="15">
    <location>
        <position position="283"/>
    </location>
    <ligand>
        <name>NAD(+)</name>
        <dbReference type="ChEBI" id="CHEBI:57540"/>
    </ligand>
</feature>
<dbReference type="InterPro" id="IPR027281">
    <property type="entry name" value="Lys1"/>
</dbReference>
<feature type="active site" description="Proton acceptor" evidence="14">
    <location>
        <position position="82"/>
    </location>
</feature>
<dbReference type="GO" id="GO:0004754">
    <property type="term" value="F:saccharopine dehydrogenase (NAD+, L-lysine-forming) activity"/>
    <property type="evidence" value="ECO:0007669"/>
    <property type="project" value="UniProtKB-EC"/>
</dbReference>
<proteinExistence type="inferred from homology"/>
<feature type="domain" description="Alanine dehydrogenase/pyridine nucleotide transhydrogenase N-terminal" evidence="18">
    <location>
        <begin position="11"/>
        <end position="147"/>
    </location>
</feature>
<feature type="disulfide bond" evidence="16">
    <location>
        <begin position="210"/>
        <end position="254"/>
    </location>
</feature>
<evidence type="ECO:0000256" key="16">
    <source>
        <dbReference type="PIRSR" id="PIRSR018250-4"/>
    </source>
</evidence>
<keyword evidence="10" id="KW-1015">Disulfide bond</keyword>
<evidence type="ECO:0000256" key="1">
    <source>
        <dbReference type="ARBA" id="ARBA00004884"/>
    </source>
</evidence>
<evidence type="ECO:0000259" key="17">
    <source>
        <dbReference type="SMART" id="SM01002"/>
    </source>
</evidence>
<feature type="active site" description="Proton donor" evidence="14">
    <location>
        <position position="101"/>
    </location>
</feature>
<evidence type="ECO:0000313" key="19">
    <source>
        <dbReference type="EMBL" id="TPX33781.1"/>
    </source>
</evidence>
<feature type="binding site" evidence="15">
    <location>
        <position position="135"/>
    </location>
    <ligand>
        <name>NAD(+)</name>
        <dbReference type="ChEBI" id="CHEBI:57540"/>
    </ligand>
</feature>
<keyword evidence="7 13" id="KW-0560">Oxidoreductase</keyword>
<dbReference type="SMART" id="SM01002">
    <property type="entry name" value="AlaDh_PNT_C"/>
    <property type="match status" value="1"/>
</dbReference>
<dbReference type="AlphaFoldDB" id="A0A507C2X1"/>
<comment type="caution">
    <text evidence="19">The sequence shown here is derived from an EMBL/GenBank/DDBJ whole genome shotgun (WGS) entry which is preliminary data.</text>
</comment>
<dbReference type="Pfam" id="PF05222">
    <property type="entry name" value="AlaDh_PNT_N"/>
    <property type="match status" value="1"/>
</dbReference>
<feature type="binding site" evidence="15">
    <location>
        <position position="256"/>
    </location>
    <ligand>
        <name>NAD(+)</name>
        <dbReference type="ChEBI" id="CHEBI:57540"/>
    </ligand>
</feature>
<keyword evidence="20" id="KW-1185">Reference proteome</keyword>
<gene>
    <name evidence="19" type="primary">LYS1</name>
    <name evidence="19" type="ORF">SmJEL517_g03413</name>
</gene>
<dbReference type="GO" id="GO:0005737">
    <property type="term" value="C:cytoplasm"/>
    <property type="evidence" value="ECO:0007669"/>
    <property type="project" value="TreeGrafter"/>
</dbReference>
<sequence>MPAASSSPHLWLRAETKKNEHRTALTPKVVKSLLDAGFTVTIEKSQESIFDKSEYSLVPGVQLVDAGSWRTAPKDAYIIGLKELPENDDTPLPHQHIMFAHCYKHQGGWKDVLSRFDRGQGTLLDLEFLQDDRGRRVAAFGYHAGFAGSAMGIDLWAHQQLSPNTDYPPTKPYPNDKELIQYIKTRLDAATALNNNKQPTVMVMGALGRCGGGAVDFARAVGIHDENIIKWDMAETAKGGPFPEILESNIFVNCIYLSAKIPAFLTEDMLDDAKRVLSVVVDVSCDITNPNNPLPIYNDATTFDHPVLHIKTGTPVLDVIAIDHLPTLLPREASEAFSHDLLPSLLALKERHSARVWTDAEDLFNKKVAEMKSS</sequence>
<dbReference type="GeneID" id="42004638"/>
<protein>
    <recommendedName>
        <fullName evidence="5 13">Saccharopine dehydrogenase [NAD(+), L-lysine-forming]</fullName>
        <shortName evidence="13">SDH</shortName>
        <ecNumber evidence="4 13">1.5.1.7</ecNumber>
    </recommendedName>
    <alternativeName>
        <fullName evidence="11 13">Lysine--2-oxoglutarate reductase</fullName>
    </alternativeName>
</protein>
<feature type="binding site" evidence="15">
    <location>
        <position position="232"/>
    </location>
    <ligand>
        <name>NAD(+)</name>
        <dbReference type="ChEBI" id="CHEBI:57540"/>
    </ligand>
</feature>
<dbReference type="InterPro" id="IPR051168">
    <property type="entry name" value="AASS"/>
</dbReference>
<dbReference type="SUPFAM" id="SSF51735">
    <property type="entry name" value="NAD(P)-binding Rossmann-fold domains"/>
    <property type="match status" value="1"/>
</dbReference>
<dbReference type="PANTHER" id="PTHR11133:SF23">
    <property type="entry name" value="SACCHAROPINE DEHYDROGENASE [NAD(+), L-LYSINE-FORMING]"/>
    <property type="match status" value="1"/>
</dbReference>
<comment type="similarity">
    <text evidence="2 13">Belongs to the AlaDH/PNT family.</text>
</comment>
<feature type="binding site" evidence="15">
    <location>
        <begin position="208"/>
        <end position="209"/>
    </location>
    <ligand>
        <name>NAD(+)</name>
        <dbReference type="ChEBI" id="CHEBI:57540"/>
    </ligand>
</feature>
<dbReference type="InterPro" id="IPR007698">
    <property type="entry name" value="AlaDH/PNT_NAD(H)-bd"/>
</dbReference>
<feature type="binding site" evidence="15">
    <location>
        <begin position="322"/>
        <end position="325"/>
    </location>
    <ligand>
        <name>NAD(+)</name>
        <dbReference type="ChEBI" id="CHEBI:57540"/>
    </ligand>
</feature>
<dbReference type="STRING" id="1806994.A0A507C2X1"/>
<dbReference type="Proteomes" id="UP000319731">
    <property type="component" value="Unassembled WGS sequence"/>
</dbReference>
<keyword evidence="6 13" id="KW-0028">Amino-acid biosynthesis</keyword>
<evidence type="ECO:0000256" key="12">
    <source>
        <dbReference type="ARBA" id="ARBA00047860"/>
    </source>
</evidence>
<dbReference type="CDD" id="cd12188">
    <property type="entry name" value="SDH"/>
    <property type="match status" value="1"/>
</dbReference>
<evidence type="ECO:0000256" key="9">
    <source>
        <dbReference type="ARBA" id="ARBA00023154"/>
    </source>
</evidence>
<evidence type="ECO:0000256" key="11">
    <source>
        <dbReference type="ARBA" id="ARBA00033228"/>
    </source>
</evidence>
<evidence type="ECO:0000256" key="2">
    <source>
        <dbReference type="ARBA" id="ARBA00005689"/>
    </source>
</evidence>
<dbReference type="EC" id="1.5.1.7" evidence="4 13"/>
<dbReference type="SMART" id="SM01003">
    <property type="entry name" value="AlaDh_PNT_N"/>
    <property type="match status" value="1"/>
</dbReference>
<dbReference type="PIRSF" id="PIRSF018250">
    <property type="entry name" value="Saccharopine_DH_Lys"/>
    <property type="match status" value="1"/>
</dbReference>
<evidence type="ECO:0000256" key="14">
    <source>
        <dbReference type="PIRSR" id="PIRSR018250-1"/>
    </source>
</evidence>
<evidence type="ECO:0000256" key="8">
    <source>
        <dbReference type="ARBA" id="ARBA00023027"/>
    </source>
</evidence>
<evidence type="ECO:0000256" key="6">
    <source>
        <dbReference type="ARBA" id="ARBA00022605"/>
    </source>
</evidence>
<evidence type="ECO:0000256" key="13">
    <source>
        <dbReference type="PIRNR" id="PIRNR018250"/>
    </source>
</evidence>
<dbReference type="SUPFAM" id="SSF52283">
    <property type="entry name" value="Formate/glycerate dehydrogenase catalytic domain-like"/>
    <property type="match status" value="1"/>
</dbReference>
<dbReference type="Gene3D" id="3.40.50.720">
    <property type="entry name" value="NAD(P)-binding Rossmann-like Domain"/>
    <property type="match status" value="2"/>
</dbReference>
<feature type="domain" description="Alanine dehydrogenase/pyridine nucleotide transhydrogenase NAD(H)-binding" evidence="17">
    <location>
        <begin position="179"/>
        <end position="321"/>
    </location>
</feature>
<comment type="subunit">
    <text evidence="3">Monomer.</text>
</comment>
<evidence type="ECO:0000256" key="4">
    <source>
        <dbReference type="ARBA" id="ARBA00012847"/>
    </source>
</evidence>
<dbReference type="PANTHER" id="PTHR11133">
    <property type="entry name" value="SACCHAROPINE DEHYDROGENASE"/>
    <property type="match status" value="1"/>
</dbReference>
<dbReference type="InterPro" id="IPR036291">
    <property type="entry name" value="NAD(P)-bd_dom_sf"/>
</dbReference>
<dbReference type="RefSeq" id="XP_031024698.1">
    <property type="nucleotide sequence ID" value="XM_031169341.1"/>
</dbReference>
<dbReference type="UniPathway" id="UPA00033">
    <property type="reaction ID" value="UER00034"/>
</dbReference>
<keyword evidence="8 13" id="KW-0520">NAD</keyword>
<evidence type="ECO:0000256" key="5">
    <source>
        <dbReference type="ARBA" id="ARBA00021221"/>
    </source>
</evidence>
<comment type="catalytic activity">
    <reaction evidence="12 13">
        <text>L-saccharopine + NAD(+) + H2O = L-lysine + 2-oxoglutarate + NADH + H(+)</text>
        <dbReference type="Rhea" id="RHEA:12440"/>
        <dbReference type="ChEBI" id="CHEBI:15377"/>
        <dbReference type="ChEBI" id="CHEBI:15378"/>
        <dbReference type="ChEBI" id="CHEBI:16810"/>
        <dbReference type="ChEBI" id="CHEBI:32551"/>
        <dbReference type="ChEBI" id="CHEBI:57540"/>
        <dbReference type="ChEBI" id="CHEBI:57945"/>
        <dbReference type="ChEBI" id="CHEBI:57951"/>
        <dbReference type="EC" id="1.5.1.7"/>
    </reaction>
</comment>
<feature type="binding site" evidence="15">
    <location>
        <position position="236"/>
    </location>
    <ligand>
        <name>NAD(+)</name>
        <dbReference type="ChEBI" id="CHEBI:57540"/>
    </ligand>
</feature>
<name>A0A507C2X1_9FUNG</name>
<comment type="pathway">
    <text evidence="1 13">Amino-acid biosynthesis; L-lysine biosynthesis via AAA pathway; L-lysine from L-alpha-aminoadipate (fungal route): step 3/3.</text>
</comment>
<dbReference type="InterPro" id="IPR007886">
    <property type="entry name" value="AlaDH/PNT_N"/>
</dbReference>